<reference evidence="1" key="1">
    <citation type="submission" date="2012-10" db="EMBL/GenBank/DDBJ databases">
        <authorList>
            <person name="Harkins D.M."/>
            <person name="Durkin A.S."/>
            <person name="Brinkac L.M."/>
            <person name="Selengut J.D."/>
            <person name="Sanka R."/>
            <person name="DePew J."/>
            <person name="Purushe J."/>
            <person name="Picardeau M."/>
            <person name="Werts C."/>
            <person name="Goarant C."/>
            <person name="Vinetz J.M."/>
            <person name="Sutton G.G."/>
            <person name="Nelson W.C."/>
            <person name="Fouts D.E."/>
        </authorList>
    </citation>
    <scope>NUCLEOTIDE SEQUENCE [LARGE SCALE GENOMIC DNA]</scope>
    <source>
        <strain evidence="1">200802841</strain>
    </source>
</reference>
<protein>
    <submittedName>
        <fullName evidence="1">Uncharacterized protein</fullName>
    </submittedName>
</protein>
<proteinExistence type="predicted"/>
<comment type="caution">
    <text evidence="1">The sequence shown here is derived from an EMBL/GenBank/DDBJ whole genome shotgun (WGS) entry which is preliminary data.</text>
</comment>
<sequence length="66" mass="7905">MKKLKPFLIGLKTTFLFFSIVTETFEEKEILWYKFLGNTFLYFIPEEDNQNYLKQLKKLTSSKSSV</sequence>
<dbReference type="EMBL" id="AKWH02000027">
    <property type="protein sequence ID" value="EKO52233.1"/>
    <property type="molecule type" value="Genomic_DNA"/>
</dbReference>
<dbReference type="Proteomes" id="UP000006339">
    <property type="component" value="Unassembled WGS sequence"/>
</dbReference>
<name>A0A828XYB0_9LEPT</name>
<gene>
    <name evidence="1" type="ORF">LEP1GSC131_3585</name>
</gene>
<organism evidence="1 2">
    <name type="scientific">Leptospira kirschneri str. 200802841</name>
    <dbReference type="NCBI Taxonomy" id="1193047"/>
    <lineage>
        <taxon>Bacteria</taxon>
        <taxon>Pseudomonadati</taxon>
        <taxon>Spirochaetota</taxon>
        <taxon>Spirochaetia</taxon>
        <taxon>Leptospirales</taxon>
        <taxon>Leptospiraceae</taxon>
        <taxon>Leptospira</taxon>
    </lineage>
</organism>
<keyword evidence="2" id="KW-1185">Reference proteome</keyword>
<evidence type="ECO:0000313" key="2">
    <source>
        <dbReference type="Proteomes" id="UP000006339"/>
    </source>
</evidence>
<accession>A0A828XYB0</accession>
<dbReference type="AlphaFoldDB" id="A0A828XYB0"/>
<evidence type="ECO:0000313" key="1">
    <source>
        <dbReference type="EMBL" id="EKO52233.1"/>
    </source>
</evidence>